<dbReference type="InterPro" id="IPR029069">
    <property type="entry name" value="HotDog_dom_sf"/>
</dbReference>
<dbReference type="OrthoDB" id="9801735at2"/>
<dbReference type="RefSeq" id="WP_086818056.1">
    <property type="nucleotide sequence ID" value="NZ_BJMM01000019.1"/>
</dbReference>
<dbReference type="PANTHER" id="PTHR42993:SF1">
    <property type="entry name" value="MAOC-LIKE DEHYDRATASE DOMAIN-CONTAINING PROTEIN"/>
    <property type="match status" value="1"/>
</dbReference>
<sequence>MAEPRVFTSPGALREAAGEELGTSDWLEIDQRRIDGFAEATGDHQWIHVDPERAAEGPFGTTIAHGYLTLSLLPALVPQVLRVEGMRMGVNYGVNKVRFPAPVPVGSRVRARVTLGEVDEAADGGVQVAARVTVEREGGEKPVCVAESLSRYYW</sequence>
<evidence type="ECO:0000313" key="4">
    <source>
        <dbReference type="Proteomes" id="UP000319210"/>
    </source>
</evidence>
<gene>
    <name evidence="3" type="ORF">SCA03_37780</name>
</gene>
<evidence type="ECO:0000313" key="3">
    <source>
        <dbReference type="EMBL" id="GEB51227.1"/>
    </source>
</evidence>
<dbReference type="Pfam" id="PF01575">
    <property type="entry name" value="MaoC_dehydratas"/>
    <property type="match status" value="1"/>
</dbReference>
<evidence type="ECO:0000259" key="2">
    <source>
        <dbReference type="Pfam" id="PF01575"/>
    </source>
</evidence>
<feature type="domain" description="MaoC-like" evidence="2">
    <location>
        <begin position="16"/>
        <end position="134"/>
    </location>
</feature>
<comment type="caution">
    <text evidence="3">The sequence shown here is derived from an EMBL/GenBank/DDBJ whole genome shotgun (WGS) entry which is preliminary data.</text>
</comment>
<proteinExistence type="inferred from homology"/>
<dbReference type="PANTHER" id="PTHR42993">
    <property type="entry name" value="MAOC-LIKE DEHYDRATASE DOMAIN-CONTAINING PROTEIN"/>
    <property type="match status" value="1"/>
</dbReference>
<reference evidence="3 4" key="1">
    <citation type="submission" date="2019-06" db="EMBL/GenBank/DDBJ databases">
        <title>Whole genome shotgun sequence of Streptomyces cacaoi subsp. cacaoi NBRC 12748.</title>
        <authorList>
            <person name="Hosoyama A."/>
            <person name="Uohara A."/>
            <person name="Ohji S."/>
            <person name="Ichikawa N."/>
        </authorList>
    </citation>
    <scope>NUCLEOTIDE SEQUENCE [LARGE SCALE GENOMIC DNA]</scope>
    <source>
        <strain evidence="3 4">NBRC 12748</strain>
    </source>
</reference>
<dbReference type="InterPro" id="IPR002539">
    <property type="entry name" value="MaoC-like_dom"/>
</dbReference>
<accession>A0A4Y3R2T7</accession>
<comment type="similarity">
    <text evidence="1">Belongs to the enoyl-CoA hydratase/isomerase family.</text>
</comment>
<keyword evidence="4" id="KW-1185">Reference proteome</keyword>
<dbReference type="AlphaFoldDB" id="A0A4Y3R2T7"/>
<protein>
    <submittedName>
        <fullName evidence="3">MaoC family dehydratase</fullName>
    </submittedName>
</protein>
<dbReference type="CDD" id="cd03450">
    <property type="entry name" value="NodN"/>
    <property type="match status" value="1"/>
</dbReference>
<evidence type="ECO:0000256" key="1">
    <source>
        <dbReference type="ARBA" id="ARBA00005254"/>
    </source>
</evidence>
<dbReference type="Gene3D" id="3.10.129.10">
    <property type="entry name" value="Hotdog Thioesterase"/>
    <property type="match status" value="1"/>
</dbReference>
<dbReference type="Proteomes" id="UP000319210">
    <property type="component" value="Unassembled WGS sequence"/>
</dbReference>
<dbReference type="EMBL" id="BJMM01000019">
    <property type="protein sequence ID" value="GEB51227.1"/>
    <property type="molecule type" value="Genomic_DNA"/>
</dbReference>
<name>A0A4Y3R2T7_STRCI</name>
<organism evidence="3 4">
    <name type="scientific">Streptomyces cacaoi</name>
    <dbReference type="NCBI Taxonomy" id="1898"/>
    <lineage>
        <taxon>Bacteria</taxon>
        <taxon>Bacillati</taxon>
        <taxon>Actinomycetota</taxon>
        <taxon>Actinomycetes</taxon>
        <taxon>Kitasatosporales</taxon>
        <taxon>Streptomycetaceae</taxon>
        <taxon>Streptomyces</taxon>
    </lineage>
</organism>
<dbReference type="SUPFAM" id="SSF54637">
    <property type="entry name" value="Thioesterase/thiol ester dehydrase-isomerase"/>
    <property type="match status" value="1"/>
</dbReference>
<dbReference type="InterPro" id="IPR039375">
    <property type="entry name" value="NodN-like"/>
</dbReference>